<name>A0ABQ0D3Q1_9HELI</name>
<dbReference type="Proteomes" id="UP001562457">
    <property type="component" value="Unassembled WGS sequence"/>
</dbReference>
<organism evidence="2 3">
    <name type="scientific">Helicobacter trogontum</name>
    <dbReference type="NCBI Taxonomy" id="50960"/>
    <lineage>
        <taxon>Bacteria</taxon>
        <taxon>Pseudomonadati</taxon>
        <taxon>Campylobacterota</taxon>
        <taxon>Epsilonproteobacteria</taxon>
        <taxon>Campylobacterales</taxon>
        <taxon>Helicobacteraceae</taxon>
        <taxon>Helicobacter</taxon>
    </lineage>
</organism>
<evidence type="ECO:0000313" key="3">
    <source>
        <dbReference type="Proteomes" id="UP001562457"/>
    </source>
</evidence>
<feature type="region of interest" description="Disordered" evidence="1">
    <location>
        <begin position="74"/>
        <end position="100"/>
    </location>
</feature>
<sequence length="100" mass="11584">MLKKLSVLLNIFSFKYVKFSVSRASIPLEPRNPREYLGYKIKQNITEKTSENGKNIRHFCSLLKYFISHKIAHKKTSSTKGTAKYPLESNRALKNPKIPQ</sequence>
<dbReference type="EMBL" id="BAAFHN010000018">
    <property type="protein sequence ID" value="GAB0172958.1"/>
    <property type="molecule type" value="Genomic_DNA"/>
</dbReference>
<accession>A0ABQ0D3Q1</accession>
<keyword evidence="3" id="KW-1185">Reference proteome</keyword>
<reference evidence="2 3" key="1">
    <citation type="submission" date="2024-06" db="EMBL/GenBank/DDBJ databases">
        <title>Draft genome sequence of Helicobacter trogontum NHP16-4001.</title>
        <authorList>
            <person name="Rimbara E."/>
            <person name="Suzuki M."/>
        </authorList>
    </citation>
    <scope>NUCLEOTIDE SEQUENCE [LARGE SCALE GENOMIC DNA]</scope>
    <source>
        <strain evidence="2 3">NHP16-4001</strain>
    </source>
</reference>
<evidence type="ECO:0000256" key="1">
    <source>
        <dbReference type="SAM" id="MobiDB-lite"/>
    </source>
</evidence>
<proteinExistence type="predicted"/>
<protein>
    <submittedName>
        <fullName evidence="2">Uncharacterized protein</fullName>
    </submittedName>
</protein>
<gene>
    <name evidence="2" type="ORF">NHP164001_09740</name>
</gene>
<comment type="caution">
    <text evidence="2">The sequence shown here is derived from an EMBL/GenBank/DDBJ whole genome shotgun (WGS) entry which is preliminary data.</text>
</comment>
<evidence type="ECO:0000313" key="2">
    <source>
        <dbReference type="EMBL" id="GAB0172958.1"/>
    </source>
</evidence>